<evidence type="ECO:0000256" key="2">
    <source>
        <dbReference type="PROSITE-ProRule" id="PRU00335"/>
    </source>
</evidence>
<dbReference type="PANTHER" id="PTHR43479:SF11">
    <property type="entry name" value="ACREF_ENVCD OPERON REPRESSOR-RELATED"/>
    <property type="match status" value="1"/>
</dbReference>
<evidence type="ECO:0000313" key="5">
    <source>
        <dbReference type="Proteomes" id="UP000182624"/>
    </source>
</evidence>
<feature type="domain" description="HTH tetR-type" evidence="3">
    <location>
        <begin position="6"/>
        <end position="66"/>
    </location>
</feature>
<dbReference type="OrthoDB" id="9812993at2"/>
<dbReference type="InterPro" id="IPR009057">
    <property type="entry name" value="Homeodomain-like_sf"/>
</dbReference>
<dbReference type="SUPFAM" id="SSF46689">
    <property type="entry name" value="Homeodomain-like"/>
    <property type="match status" value="1"/>
</dbReference>
<keyword evidence="1 2" id="KW-0238">DNA-binding</keyword>
<name>A0A1I5T9C3_9FIRM</name>
<dbReference type="EMBL" id="FOXO01000008">
    <property type="protein sequence ID" value="SFP79247.1"/>
    <property type="molecule type" value="Genomic_DNA"/>
</dbReference>
<gene>
    <name evidence="4" type="ORF">SAMN04487928_10862</name>
</gene>
<evidence type="ECO:0000259" key="3">
    <source>
        <dbReference type="PROSITE" id="PS50977"/>
    </source>
</evidence>
<dbReference type="Gene3D" id="1.10.357.10">
    <property type="entry name" value="Tetracycline Repressor, domain 2"/>
    <property type="match status" value="1"/>
</dbReference>
<dbReference type="GO" id="GO:0003677">
    <property type="term" value="F:DNA binding"/>
    <property type="evidence" value="ECO:0007669"/>
    <property type="project" value="UniProtKB-UniRule"/>
</dbReference>
<reference evidence="5" key="1">
    <citation type="submission" date="2016-10" db="EMBL/GenBank/DDBJ databases">
        <authorList>
            <person name="Varghese N."/>
            <person name="Submissions S."/>
        </authorList>
    </citation>
    <scope>NUCLEOTIDE SEQUENCE [LARGE SCALE GENOMIC DNA]</scope>
    <source>
        <strain evidence="5">P18</strain>
    </source>
</reference>
<dbReference type="PANTHER" id="PTHR43479">
    <property type="entry name" value="ACREF/ENVCD OPERON REPRESSOR-RELATED"/>
    <property type="match status" value="1"/>
</dbReference>
<dbReference type="PROSITE" id="PS50977">
    <property type="entry name" value="HTH_TETR_2"/>
    <property type="match status" value="1"/>
</dbReference>
<dbReference type="Proteomes" id="UP000182624">
    <property type="component" value="Unassembled WGS sequence"/>
</dbReference>
<dbReference type="PROSITE" id="PS01081">
    <property type="entry name" value="HTH_TETR_1"/>
    <property type="match status" value="1"/>
</dbReference>
<proteinExistence type="predicted"/>
<dbReference type="InterPro" id="IPR023772">
    <property type="entry name" value="DNA-bd_HTH_TetR-type_CS"/>
</dbReference>
<sequence>MPKIIENLKEQIIAEAKRQLFENGYSKTTIRSVATACGIGVGTMYNYFQSKDMLISSFMLEDWIACTLQMKKLDTSDALIFIEGIHDYLKVFIDKYSFLFKDKDAASVYSAVFTERHAQLRGVLAGIIMPVCTGEKYDDPDFMAGHIAESLLFWTLEDVPFEKQAGIFRILLN</sequence>
<protein>
    <submittedName>
        <fullName evidence="4">Transcriptional regulator, TetR family</fullName>
    </submittedName>
</protein>
<dbReference type="PRINTS" id="PR00455">
    <property type="entry name" value="HTHTETR"/>
</dbReference>
<organism evidence="4 5">
    <name type="scientific">Butyrivibrio proteoclasticus</name>
    <dbReference type="NCBI Taxonomy" id="43305"/>
    <lineage>
        <taxon>Bacteria</taxon>
        <taxon>Bacillati</taxon>
        <taxon>Bacillota</taxon>
        <taxon>Clostridia</taxon>
        <taxon>Lachnospirales</taxon>
        <taxon>Lachnospiraceae</taxon>
        <taxon>Butyrivibrio</taxon>
    </lineage>
</organism>
<evidence type="ECO:0000256" key="1">
    <source>
        <dbReference type="ARBA" id="ARBA00023125"/>
    </source>
</evidence>
<dbReference type="Pfam" id="PF00440">
    <property type="entry name" value="TetR_N"/>
    <property type="match status" value="1"/>
</dbReference>
<keyword evidence="5" id="KW-1185">Reference proteome</keyword>
<accession>A0A1I5T9C3</accession>
<dbReference type="InterPro" id="IPR001647">
    <property type="entry name" value="HTH_TetR"/>
</dbReference>
<dbReference type="RefSeq" id="WP_074886248.1">
    <property type="nucleotide sequence ID" value="NZ_FOXO01000008.1"/>
</dbReference>
<dbReference type="AlphaFoldDB" id="A0A1I5T9C3"/>
<feature type="DNA-binding region" description="H-T-H motif" evidence="2">
    <location>
        <begin position="29"/>
        <end position="48"/>
    </location>
</feature>
<dbReference type="InterPro" id="IPR050624">
    <property type="entry name" value="HTH-type_Tx_Regulator"/>
</dbReference>
<evidence type="ECO:0000313" key="4">
    <source>
        <dbReference type="EMBL" id="SFP79247.1"/>
    </source>
</evidence>